<evidence type="ECO:0000313" key="6">
    <source>
        <dbReference type="Proteomes" id="UP000184533"/>
    </source>
</evidence>
<evidence type="ECO:0000256" key="2">
    <source>
        <dbReference type="SAM" id="SignalP"/>
    </source>
</evidence>
<dbReference type="EMBL" id="LAJF01000090">
    <property type="protein sequence ID" value="KKB83642.1"/>
    <property type="molecule type" value="Genomic_DNA"/>
</dbReference>
<dbReference type="EMBL" id="FQVC01000019">
    <property type="protein sequence ID" value="SHF95674.1"/>
    <property type="molecule type" value="Genomic_DNA"/>
</dbReference>
<dbReference type="PANTHER" id="PTHR30006">
    <property type="entry name" value="THIAMINE-BINDING PERIPLASMIC PROTEIN-RELATED"/>
    <property type="match status" value="1"/>
</dbReference>
<reference evidence="4 6" key="2">
    <citation type="submission" date="2016-11" db="EMBL/GenBank/DDBJ databases">
        <authorList>
            <person name="Jaros S."/>
            <person name="Januszkiewicz K."/>
            <person name="Wedrychowicz H."/>
        </authorList>
    </citation>
    <scope>NUCLEOTIDE SEQUENCE [LARGE SCALE GENOMIC DNA]</scope>
    <source>
        <strain evidence="4 6">DSM 17137</strain>
    </source>
</reference>
<proteinExistence type="predicted"/>
<sequence>MCARIARWRMVCWLALALTPGAFADEIVVVTSFPPSFFEPFKSAFEAQSPGSNVSFVQRNTNSAVRFILERTDVPADVFWASAVDAFEVLRSNGLLRADTPIAADAPAAVSGFPVNGPDGHYSGFALAGYGFVYNPEYLAAHNLPVPVNWSDLTLPAYSGHIGISSPSRSGTTHLVIEAILQKYGWDEGWALLSRLGGNLSTITARSFGVASGVAQGRFGIGITVDFLATAPDYVPGTTTFAMPPETLFVPASIAVLTRSENPALAEKFVAFVLSEPGQALLLDPAINRIPVSSRHAEAALARYPGLLGQPGLLGTSPFDAGLSARRYELVNILFDEFIVRNRATLARLWRQVNEQQARGAAASVAPLARAIALLTTPPMAVEGTRDEKLMRGLSDTPTALPTSMDQAALVSRVQSEIAANLQAAEAILTEIEVGQRMQRENRDPR</sequence>
<evidence type="ECO:0000313" key="3">
    <source>
        <dbReference type="EMBL" id="KKB83642.1"/>
    </source>
</evidence>
<dbReference type="Pfam" id="PF13343">
    <property type="entry name" value="SBP_bac_6"/>
    <property type="match status" value="1"/>
</dbReference>
<accession>A0A0F5LPN4</accession>
<dbReference type="AlphaFoldDB" id="A0A0F5LPN4"/>
<reference evidence="3 5" key="1">
    <citation type="submission" date="2015-03" db="EMBL/GenBank/DDBJ databases">
        <authorList>
            <person name="Hassan Y.I."/>
            <person name="Lepp D."/>
            <person name="Zhou T."/>
        </authorList>
    </citation>
    <scope>NUCLEOTIDE SEQUENCE [LARGE SCALE GENOMIC DNA]</scope>
    <source>
        <strain evidence="3 5">DSM 17137</strain>
    </source>
</reference>
<dbReference type="Proteomes" id="UP000184533">
    <property type="component" value="Unassembled WGS sequence"/>
</dbReference>
<protein>
    <submittedName>
        <fullName evidence="4">ABC-type Fe3+ transport system, substrate-binding protein</fullName>
    </submittedName>
</protein>
<feature type="signal peptide" evidence="2">
    <location>
        <begin position="1"/>
        <end position="24"/>
    </location>
</feature>
<dbReference type="SUPFAM" id="SSF53850">
    <property type="entry name" value="Periplasmic binding protein-like II"/>
    <property type="match status" value="1"/>
</dbReference>
<feature type="chain" id="PRO_5015038262" evidence="2">
    <location>
        <begin position="25"/>
        <end position="446"/>
    </location>
</feature>
<gene>
    <name evidence="4" type="ORF">SAMN02745223_03985</name>
    <name evidence="3" type="ORF">VW29_14280</name>
</gene>
<dbReference type="STRING" id="1121477.SAMN02745223_03985"/>
<evidence type="ECO:0000313" key="5">
    <source>
        <dbReference type="Proteomes" id="UP000033608"/>
    </source>
</evidence>
<dbReference type="PANTHER" id="PTHR30006:SF25">
    <property type="entry name" value="PHOSPHOGLYCERATE TRANSPORT REGULATORY PROTEIN PGTC"/>
    <property type="match status" value="1"/>
</dbReference>
<keyword evidence="5" id="KW-1185">Reference proteome</keyword>
<name>A0A0F5LPN4_9HYPH</name>
<dbReference type="PATRIC" id="fig|1121477.3.peg.4024"/>
<keyword evidence="1 2" id="KW-0732">Signal</keyword>
<evidence type="ECO:0000313" key="4">
    <source>
        <dbReference type="EMBL" id="SHF95674.1"/>
    </source>
</evidence>
<dbReference type="OrthoDB" id="305758at2"/>
<organism evidence="3 5">
    <name type="scientific">Devosia limi DSM 17137</name>
    <dbReference type="NCBI Taxonomy" id="1121477"/>
    <lineage>
        <taxon>Bacteria</taxon>
        <taxon>Pseudomonadati</taxon>
        <taxon>Pseudomonadota</taxon>
        <taxon>Alphaproteobacteria</taxon>
        <taxon>Hyphomicrobiales</taxon>
        <taxon>Devosiaceae</taxon>
        <taxon>Devosia</taxon>
    </lineage>
</organism>
<dbReference type="RefSeq" id="WP_046135952.1">
    <property type="nucleotide sequence ID" value="NZ_FQVC01000019.1"/>
</dbReference>
<dbReference type="GO" id="GO:0030288">
    <property type="term" value="C:outer membrane-bounded periplasmic space"/>
    <property type="evidence" value="ECO:0007669"/>
    <property type="project" value="TreeGrafter"/>
</dbReference>
<evidence type="ECO:0000256" key="1">
    <source>
        <dbReference type="ARBA" id="ARBA00022729"/>
    </source>
</evidence>
<dbReference type="Proteomes" id="UP000033608">
    <property type="component" value="Unassembled WGS sequence"/>
</dbReference>
<dbReference type="Gene3D" id="3.40.190.10">
    <property type="entry name" value="Periplasmic binding protein-like II"/>
    <property type="match status" value="2"/>
</dbReference>